<evidence type="ECO:0000313" key="2">
    <source>
        <dbReference type="EMBL" id="TDQ39775.1"/>
    </source>
</evidence>
<gene>
    <name evidence="2" type="ORF">EV213_107142</name>
</gene>
<organism evidence="2 3">
    <name type="scientific">Aureibacillus halotolerans</name>
    <dbReference type="NCBI Taxonomy" id="1508390"/>
    <lineage>
        <taxon>Bacteria</taxon>
        <taxon>Bacillati</taxon>
        <taxon>Bacillota</taxon>
        <taxon>Bacilli</taxon>
        <taxon>Bacillales</taxon>
        <taxon>Bacillaceae</taxon>
        <taxon>Aureibacillus</taxon>
    </lineage>
</organism>
<proteinExistence type="predicted"/>
<comment type="caution">
    <text evidence="2">The sequence shown here is derived from an EMBL/GenBank/DDBJ whole genome shotgun (WGS) entry which is preliminary data.</text>
</comment>
<keyword evidence="3" id="KW-1185">Reference proteome</keyword>
<dbReference type="Proteomes" id="UP000295632">
    <property type="component" value="Unassembled WGS sequence"/>
</dbReference>
<dbReference type="RefSeq" id="WP_133580449.1">
    <property type="nucleotide sequence ID" value="NZ_SNYJ01000007.1"/>
</dbReference>
<evidence type="ECO:0000313" key="3">
    <source>
        <dbReference type="Proteomes" id="UP000295632"/>
    </source>
</evidence>
<name>A0A4R6U5L1_9BACI</name>
<dbReference type="PANTHER" id="PTHR39158">
    <property type="entry name" value="OS08G0560600 PROTEIN"/>
    <property type="match status" value="1"/>
</dbReference>
<dbReference type="PANTHER" id="PTHR39158:SF1">
    <property type="entry name" value="DNAJ HOMOLOG SUBFAMILY C MEMBER 28"/>
    <property type="match status" value="1"/>
</dbReference>
<dbReference type="Pfam" id="PF09350">
    <property type="entry name" value="DJC28_CD"/>
    <property type="match status" value="1"/>
</dbReference>
<dbReference type="InterPro" id="IPR052573">
    <property type="entry name" value="DnaJ_C_subfamily_28"/>
</dbReference>
<dbReference type="EMBL" id="SNYJ01000007">
    <property type="protein sequence ID" value="TDQ39775.1"/>
    <property type="molecule type" value="Genomic_DNA"/>
</dbReference>
<evidence type="ECO:0000259" key="1">
    <source>
        <dbReference type="Pfam" id="PF09350"/>
    </source>
</evidence>
<dbReference type="OrthoDB" id="9798476at2"/>
<dbReference type="InterPro" id="IPR018961">
    <property type="entry name" value="DnaJ_homolog_subfam-C_membr-28"/>
</dbReference>
<reference evidence="2 3" key="1">
    <citation type="submission" date="2019-03" db="EMBL/GenBank/DDBJ databases">
        <title>Genomic Encyclopedia of Type Strains, Phase IV (KMG-IV): sequencing the most valuable type-strain genomes for metagenomic binning, comparative biology and taxonomic classification.</title>
        <authorList>
            <person name="Goeker M."/>
        </authorList>
    </citation>
    <scope>NUCLEOTIDE SEQUENCE [LARGE SCALE GENOMIC DNA]</scope>
    <source>
        <strain evidence="2 3">DSM 28697</strain>
    </source>
</reference>
<protein>
    <submittedName>
        <fullName evidence="2">Uncharacterized protein DUF1992</fullName>
    </submittedName>
</protein>
<feature type="domain" description="DnaJ homologue subfamily C member 28 conserved" evidence="1">
    <location>
        <begin position="4"/>
        <end position="71"/>
    </location>
</feature>
<accession>A0A4R6U5L1</accession>
<sequence>MDRLIEERIRKAMEEGAFNDLPGKGKPLPKPKDVNVPGDLKLSHKVLKNAGFLPPEMELRKEILHLRDLLDCCVKEENRTDLQKTISEKEIQFETIMTRRKLNSPSMAAYKHKIRQRFF</sequence>
<dbReference type="AlphaFoldDB" id="A0A4R6U5L1"/>